<dbReference type="InterPro" id="IPR036873">
    <property type="entry name" value="Rhodanese-like_dom_sf"/>
</dbReference>
<proteinExistence type="predicted"/>
<organism evidence="3 4">
    <name type="scientific">Cloeon dipterum</name>
    <dbReference type="NCBI Taxonomy" id="197152"/>
    <lineage>
        <taxon>Eukaryota</taxon>
        <taxon>Metazoa</taxon>
        <taxon>Ecdysozoa</taxon>
        <taxon>Arthropoda</taxon>
        <taxon>Hexapoda</taxon>
        <taxon>Insecta</taxon>
        <taxon>Pterygota</taxon>
        <taxon>Palaeoptera</taxon>
        <taxon>Ephemeroptera</taxon>
        <taxon>Pisciforma</taxon>
        <taxon>Baetidae</taxon>
        <taxon>Cloeon</taxon>
    </lineage>
</organism>
<feature type="domain" description="Protein kinase" evidence="1">
    <location>
        <begin position="1"/>
        <end position="253"/>
    </location>
</feature>
<dbReference type="GO" id="GO:0005634">
    <property type="term" value="C:nucleus"/>
    <property type="evidence" value="ECO:0007669"/>
    <property type="project" value="TreeGrafter"/>
</dbReference>
<dbReference type="Gene3D" id="1.10.472.80">
    <property type="entry name" value="Ypt/Rab-GAP domain of gyp1p, domain 3"/>
    <property type="match status" value="1"/>
</dbReference>
<dbReference type="InterPro" id="IPR035969">
    <property type="entry name" value="Rab-GAP_TBC_sf"/>
</dbReference>
<accession>A0A8S1C418</accession>
<evidence type="ECO:0000313" key="3">
    <source>
        <dbReference type="EMBL" id="CAB3360605.1"/>
    </source>
</evidence>
<dbReference type="GO" id="GO:0004672">
    <property type="term" value="F:protein kinase activity"/>
    <property type="evidence" value="ECO:0007669"/>
    <property type="project" value="InterPro"/>
</dbReference>
<dbReference type="Gene3D" id="1.10.8.270">
    <property type="entry name" value="putative rabgap domain of human tbc1 domain family member 14 like domains"/>
    <property type="match status" value="1"/>
</dbReference>
<dbReference type="InterPro" id="IPR000719">
    <property type="entry name" value="Prot_kinase_dom"/>
</dbReference>
<keyword evidence="4" id="KW-1185">Reference proteome</keyword>
<dbReference type="FunFam" id="1.10.8.270:FF:000012">
    <property type="entry name" value="TBC domain-containing protein kinase-like protein-like"/>
    <property type="match status" value="1"/>
</dbReference>
<dbReference type="SUPFAM" id="SSF47923">
    <property type="entry name" value="Ypt/Rab-GAP domain of gyp1p"/>
    <property type="match status" value="2"/>
</dbReference>
<dbReference type="FunFam" id="1.10.472.80:FF:000015">
    <property type="entry name" value="TBC domain-containing protein kinase-like protein"/>
    <property type="match status" value="1"/>
</dbReference>
<dbReference type="GO" id="GO:0005524">
    <property type="term" value="F:ATP binding"/>
    <property type="evidence" value="ECO:0007669"/>
    <property type="project" value="InterPro"/>
</dbReference>
<dbReference type="Proteomes" id="UP000494165">
    <property type="component" value="Unassembled WGS sequence"/>
</dbReference>
<reference evidence="3 4" key="1">
    <citation type="submission" date="2020-04" db="EMBL/GenBank/DDBJ databases">
        <authorList>
            <person name="Alioto T."/>
            <person name="Alioto T."/>
            <person name="Gomez Garrido J."/>
        </authorList>
    </citation>
    <scope>NUCLEOTIDE SEQUENCE [LARGE SCALE GENOMIC DNA]</scope>
</reference>
<protein>
    <recommendedName>
        <fullName evidence="5">Protein kinase domain-containing protein</fullName>
    </recommendedName>
</protein>
<dbReference type="PROSITE" id="PS50011">
    <property type="entry name" value="PROTEIN_KINASE_DOM"/>
    <property type="match status" value="1"/>
</dbReference>
<dbReference type="SUPFAM" id="SSF52821">
    <property type="entry name" value="Rhodanese/Cell cycle control phosphatase"/>
    <property type="match status" value="1"/>
</dbReference>
<evidence type="ECO:0000259" key="1">
    <source>
        <dbReference type="PROSITE" id="PS50011"/>
    </source>
</evidence>
<dbReference type="EMBL" id="CADEPI010000003">
    <property type="protein sequence ID" value="CAB3360605.1"/>
    <property type="molecule type" value="Genomic_DNA"/>
</dbReference>
<sequence length="786" mass="89325">MRQRCWRSWSNYSRWTPENRRTAQKLKTLKHPYLCSYLDIIRGKHERISVVCELFPRNLSQIMAGNKKWESKEILLLLHQVLEALSYLEANDIVHRALDPENILLGWNGEVKLFNYGLYYMTGSGKFVTFPIGQPRYLAPEILLAGPQGIPLTSNKVDIWSLGMIGAELALGDAPSSPHSAGGNMVQLGRSLRRVLSLVHCEGSVLERLARESGKEIAYEKMDSTLRDLLESCLSVVPSKRPAPSELLNSSVFDFIADQESQLGSVPKESVKRDYLGDRSLQEIFYLWQLAGGDVHGELRRQGLVRRRPPILSIGNLLLLEGKHFGATRDPATLYDPRVVPLPMESLYSRLENVPPESYFPLIETPEISSWGPSAETCCLPLVIREKDTEYQFHRIILFDRLLKAWPHQHARMLREAKQDVPPMLRAAVWAALLNVKGDVEGQYIALDKETPTPTDRQIEVDIPRCHQYDELLSSSVGHLKFKRLLKAWVVGHPQYVYWQGIDSLCAPFLYLNFNNEARAYACLAAFVPKYLQGFFLQDNWAVVQEYLAVFARLTAFHEPVLAMHMRAIAFVPELFAIPWFLTMFSHVFPLHKILPLWDRLLLGDSSFPLFIGLAILRQLRDTLLSSGFNECILLFSDLPDIDIGKCTSDSVALYCATPKSATFRQNSLKTEILDTPFDVEAQTIAELKAELCPRISGRDFMELLEPTRDKNCLQVIDIRPVDEFAKVSFLKSVNIPFVDGTDVSQAAKFAEILLENGIPRVCILHNPTYVIKHCNIKLLVRQQKL</sequence>
<dbReference type="Pfam" id="PF00069">
    <property type="entry name" value="Pkinase"/>
    <property type="match status" value="1"/>
</dbReference>
<dbReference type="PROSITE" id="PS50086">
    <property type="entry name" value="TBC_RABGAP"/>
    <property type="match status" value="1"/>
</dbReference>
<dbReference type="AlphaFoldDB" id="A0A8S1C418"/>
<dbReference type="Pfam" id="PF00566">
    <property type="entry name" value="RabGAP-TBC"/>
    <property type="match status" value="1"/>
</dbReference>
<feature type="domain" description="Rab-GAP TBC" evidence="2">
    <location>
        <begin position="420"/>
        <end position="605"/>
    </location>
</feature>
<dbReference type="InterPro" id="IPR000195">
    <property type="entry name" value="Rab-GAP-TBC_dom"/>
</dbReference>
<evidence type="ECO:0000259" key="2">
    <source>
        <dbReference type="PROSITE" id="PS50086"/>
    </source>
</evidence>
<dbReference type="PANTHER" id="PTHR24345">
    <property type="entry name" value="SERINE/THREONINE-PROTEIN KINASE PLK"/>
    <property type="match status" value="1"/>
</dbReference>
<comment type="caution">
    <text evidence="3">The sequence shown here is derived from an EMBL/GenBank/DDBJ whole genome shotgun (WGS) entry which is preliminary data.</text>
</comment>
<dbReference type="SMART" id="SM00164">
    <property type="entry name" value="TBC"/>
    <property type="match status" value="1"/>
</dbReference>
<evidence type="ECO:0008006" key="5">
    <source>
        <dbReference type="Google" id="ProtNLM"/>
    </source>
</evidence>
<gene>
    <name evidence="3" type="ORF">CLODIP_2_CD08956</name>
</gene>
<dbReference type="InterPro" id="IPR011009">
    <property type="entry name" value="Kinase-like_dom_sf"/>
</dbReference>
<dbReference type="PANTHER" id="PTHR24345:SF87">
    <property type="entry name" value="TBC1 DOMAIN CONTAINING KINASE"/>
    <property type="match status" value="1"/>
</dbReference>
<dbReference type="OrthoDB" id="1668230at2759"/>
<evidence type="ECO:0000313" key="4">
    <source>
        <dbReference type="Proteomes" id="UP000494165"/>
    </source>
</evidence>
<name>A0A8S1C418_9INSE</name>
<dbReference type="SUPFAM" id="SSF56112">
    <property type="entry name" value="Protein kinase-like (PK-like)"/>
    <property type="match status" value="1"/>
</dbReference>
<dbReference type="Gene3D" id="1.10.510.10">
    <property type="entry name" value="Transferase(Phosphotransferase) domain 1"/>
    <property type="match status" value="1"/>
</dbReference>